<dbReference type="Pfam" id="PF13306">
    <property type="entry name" value="LRR_5"/>
    <property type="match status" value="8"/>
</dbReference>
<feature type="chain" id="PRO_5038660987" evidence="2">
    <location>
        <begin position="22"/>
        <end position="2123"/>
    </location>
</feature>
<keyword evidence="2" id="KW-0732">Signal</keyword>
<feature type="signal peptide" evidence="2">
    <location>
        <begin position="1"/>
        <end position="21"/>
    </location>
</feature>
<dbReference type="InterPro" id="IPR026906">
    <property type="entry name" value="LRR_5"/>
</dbReference>
<dbReference type="SUPFAM" id="SSF52058">
    <property type="entry name" value="L domain-like"/>
    <property type="match status" value="6"/>
</dbReference>
<feature type="region of interest" description="Disordered" evidence="1">
    <location>
        <begin position="27"/>
        <end position="48"/>
    </location>
</feature>
<reference evidence="3 4" key="1">
    <citation type="submission" date="2016-11" db="EMBL/GenBank/DDBJ databases">
        <authorList>
            <person name="Jaros S."/>
            <person name="Januszkiewicz K."/>
            <person name="Wedrychowicz H."/>
        </authorList>
    </citation>
    <scope>NUCLEOTIDE SEQUENCE [LARGE SCALE GENOMIC DNA]</scope>
    <source>
        <strain evidence="3 4">Y1</strain>
    </source>
</reference>
<gene>
    <name evidence="3" type="ORF">SAMN04487860_105249</name>
</gene>
<feature type="non-terminal residue" evidence="3">
    <location>
        <position position="2123"/>
    </location>
</feature>
<feature type="compositionally biased region" description="Basic and acidic residues" evidence="1">
    <location>
        <begin position="38"/>
        <end position="48"/>
    </location>
</feature>
<evidence type="ECO:0000313" key="3">
    <source>
        <dbReference type="EMBL" id="SHM50350.1"/>
    </source>
</evidence>
<protein>
    <submittedName>
        <fullName evidence="3">Leucine rich repeat-containing protein</fullName>
    </submittedName>
</protein>
<evidence type="ECO:0000256" key="1">
    <source>
        <dbReference type="SAM" id="MobiDB-lite"/>
    </source>
</evidence>
<evidence type="ECO:0000313" key="4">
    <source>
        <dbReference type="Proteomes" id="UP000184394"/>
    </source>
</evidence>
<accession>A0A1M7JB81</accession>
<dbReference type="RefSeq" id="WP_139277526.1">
    <property type="nucleotide sequence ID" value="NZ_FRCT01000005.1"/>
</dbReference>
<dbReference type="PANTHER" id="PTHR45661:SF3">
    <property type="entry name" value="IG-LIKE DOMAIN-CONTAINING PROTEIN"/>
    <property type="match status" value="1"/>
</dbReference>
<proteinExistence type="predicted"/>
<sequence>MLRNRLIAGLLSAVMCTTAVMPNQVSDSAGREANAASGKEKAGSGDYDIKSTNSLGNFLAGEAAQKNVSDPLAESSDASQFQITSLEFDSETGMVQIASNQSTDAKIVVSFVDDETSECVLSVETSVEAGKLVNSEVKADISKLPKYYAVKAQLFNDLNRPVGKEYVLSRYTKAVQEIIATDITAFDEEQVVNLDEDDTTNFLVLNEDTVKAESSEEQNTLVSADYDNNVFVFDNADETISSLREGESLFIQPDDQNIIAVNVENIEKDGDKVTVSGNGAIDDMFDFIKIETDGDLKNASVDTSCADEGMSFPNTDENGNPIFNDDGSLDFEYEIPEYNAEFKLETKKVFNINSILDPQTVDPRKLDPYEGTKGEFQRNLSGTVTISASLNFYKSFTTTEIQFALKVTPAITFTIGYSSSNPKEAFTTVSSKSAASIYATIAKFVIPTSIPAVVVDIEPRLFADFVGNMTLTLKWENVLGFTYKDGEFTNDSKLNPEKTVDLSLKIYGEIYAGLELTPKVEIFTKALASVGIDFKAGIRISAEADLGKMYDQLAQNADEPADKVIIDSGKGDSYHACKFCMQAKVDFVVKIKLTLIVLRKEKKWDLLTVEVPLKWAYFHYSLEDGWGWGECNYNRYRTTFMVLNKADGGFIPAVVKLNDKEVTVGGSGATFYCLPGSYDYSVTYDGKTLESGRVTVNNSSQDLEFKEDVKLDDDGNFKEYTHGDTKSVTGSPVTKATTAKRIIVTETLPAIKAEKDQIIAETGALGDNISYMLYPNGYLYVGGFGEMYDFSSSPFRDPSLVKNVIIENDGEIITNIGNGVFNGCKNMESINMPQTIKSIGKNAFRGCASLSEVSYDEYDYAKEKVIEVKYPEGKLVMPKAIETVGEYAFSGCASFTDIVIPETISELTSYVFSGTGIESISVPENIIKINDYVFSDCTSLKTAVISEATETIGYHIFSGCSAIKDITIPYIGHSLEKAEAENSKQEFTDFFYGGNDADFINVNNTDGWGRWIPKSLDSITVTSGTRVPNYAFYNIKSVKNIYIPKTMKTIGNYSYANCISLENANIPEGVESLGLYAFSNCCSTAMKTVEFPKSLTSISNYAFSECGGLTNITVPKTVKTMGDYVFSKCSALEKVVIYGGADGIGHYIFSECKSLADLTLPFAGYNAKTIDEPNVKCELSGMFLNGNEKDYYSITNTDGWNRWIPKSLKKITVLSGKRLCDYAFYRFGGVEKFEISKTVTEIGNYTFAGCASITKDYIPESVEYIGNHAFEGCTSISDGKIKEGVISIGNYAFSNCSSAALKTISFPKTLTSIGDHAFSGCKGLTSINVPNTVKKIGEFAFSDCSAVKTAVIYGGEEGIGNFAFSGCKSLADMTLPFAGHSLAGVNAENSKQEIVNYFHSGDDKDYYNFCDTNGWGRYVPNSLKKITILGGKRIPNYAFRNLSSVESIIIPKSITEIGDHAYDNCTSMTEIYMPEGVKSIGYSAFGNCSNAAVDTVKFPTTLENIGNYAFSGCSSIKKISVPKTVKTIGNFVFNDCSGLVTAEILGSGTSIGYHIFSGCKSLASMTIPFAGYALADVNAENSSQCIADYFNNGNEEDYYNITNPSGWGRWIPKALKKITVLGGTRIPNYAFYRLRGVTDIVIPDEIAYIGNYAFASCSELKSAPMPSSLISIGVRSFENCSSTSFKGVEFPENLTSIGSYAFSDCNEITSINVPATVLNLGDYVFNSCDKLKNAEIYGGSNGIGVFIFNACCSLETLTLPFAGFSLDDVNKDGSSQYVVDYFNDGNEEDYYHITNAAGWGRWIPKSLKTINIVGGKRIPNYAFYRFGGVEKINVPDEIISFGNHSFEACNSLKNAPMPKSLVTIGDSAFNNCSAADFDSIEFADSVESIGAYAFANCYSLSSVTIPETVISVNDRVFENCTSLKSAEFIGENKTIGNFLFNKCKALESLTVPFVGSSLATANADGSTYQLSELFLDGNEDDYYRITNASGWSRWIPKSLTTVKVNGGKKLPKYSFYRMSGIKDVYLPKIITTIADNAFNGCSGIENVFYPSTRADWDKNVTIGVNNEAIDGKVRFLNDNGVYDTTTTTSGTVTTTSTSKTTTSATTSKTTTSTSKTTTSATTS</sequence>
<dbReference type="InterPro" id="IPR053139">
    <property type="entry name" value="Surface_bspA-like"/>
</dbReference>
<dbReference type="PANTHER" id="PTHR45661">
    <property type="entry name" value="SURFACE ANTIGEN"/>
    <property type="match status" value="1"/>
</dbReference>
<dbReference type="Gene3D" id="3.80.10.10">
    <property type="entry name" value="Ribonuclease Inhibitor"/>
    <property type="match status" value="9"/>
</dbReference>
<dbReference type="InterPro" id="IPR032675">
    <property type="entry name" value="LRR_dom_sf"/>
</dbReference>
<name>A0A1M7JB81_RUMFL</name>
<feature type="region of interest" description="Disordered" evidence="1">
    <location>
        <begin position="2087"/>
        <end position="2123"/>
    </location>
</feature>
<evidence type="ECO:0000256" key="2">
    <source>
        <dbReference type="SAM" id="SignalP"/>
    </source>
</evidence>
<dbReference type="Proteomes" id="UP000184394">
    <property type="component" value="Unassembled WGS sequence"/>
</dbReference>
<dbReference type="OrthoDB" id="1813763at2"/>
<organism evidence="3 4">
    <name type="scientific">Ruminococcus flavefaciens</name>
    <dbReference type="NCBI Taxonomy" id="1265"/>
    <lineage>
        <taxon>Bacteria</taxon>
        <taxon>Bacillati</taxon>
        <taxon>Bacillota</taxon>
        <taxon>Clostridia</taxon>
        <taxon>Eubacteriales</taxon>
        <taxon>Oscillospiraceae</taxon>
        <taxon>Ruminococcus</taxon>
    </lineage>
</organism>
<dbReference type="EMBL" id="FRCT01000005">
    <property type="protein sequence ID" value="SHM50350.1"/>
    <property type="molecule type" value="Genomic_DNA"/>
</dbReference>